<accession>A0A2K8KZN3</accession>
<proteinExistence type="predicted"/>
<dbReference type="EMBL" id="CP018799">
    <property type="protein sequence ID" value="ATX79001.1"/>
    <property type="molecule type" value="Genomic_DNA"/>
</dbReference>
<dbReference type="KEGG" id="maes:Ga0123461_0566"/>
<dbReference type="AlphaFoldDB" id="A0A2K8KZN3"/>
<evidence type="ECO:0000313" key="1">
    <source>
        <dbReference type="EMBL" id="ATX79001.1"/>
    </source>
</evidence>
<evidence type="ECO:0000313" key="2">
    <source>
        <dbReference type="Proteomes" id="UP000231701"/>
    </source>
</evidence>
<protein>
    <submittedName>
        <fullName evidence="1">Uncharacterized protein</fullName>
    </submittedName>
</protein>
<name>A0A2K8KZN3_MARES</name>
<reference evidence="1 2" key="1">
    <citation type="submission" date="2016-12" db="EMBL/GenBank/DDBJ databases">
        <title>Isolation and genomic insights into novel planktonic Zetaproteobacteria from stratified waters of the Chesapeake Bay.</title>
        <authorList>
            <person name="McAllister S.M."/>
            <person name="Kato S."/>
            <person name="Chan C.S."/>
            <person name="Chiu B.K."/>
            <person name="Field E.K."/>
        </authorList>
    </citation>
    <scope>NUCLEOTIDE SEQUENCE [LARGE SCALE GENOMIC DNA]</scope>
    <source>
        <strain evidence="1 2">CP-5</strain>
    </source>
</reference>
<organism evidence="1 2">
    <name type="scientific">Mariprofundus aestuarium</name>
    <dbReference type="NCBI Taxonomy" id="1921086"/>
    <lineage>
        <taxon>Bacteria</taxon>
        <taxon>Pseudomonadati</taxon>
        <taxon>Pseudomonadota</taxon>
        <taxon>Candidatius Mariprofundia</taxon>
        <taxon>Mariprofundales</taxon>
        <taxon>Mariprofundaceae</taxon>
        <taxon>Mariprofundus</taxon>
    </lineage>
</organism>
<dbReference type="Proteomes" id="UP000231701">
    <property type="component" value="Chromosome"/>
</dbReference>
<sequence length="32" mass="3433">MGIALISAIVKTNKLMAVSSISAIVKKDNRFI</sequence>
<gene>
    <name evidence="1" type="ORF">Ga0123461_0566</name>
</gene>
<keyword evidence="2" id="KW-1185">Reference proteome</keyword>